<protein>
    <submittedName>
        <fullName evidence="4">TRAP transporter, 4TM/12TM fusion protein</fullName>
    </submittedName>
</protein>
<proteinExistence type="predicted"/>
<dbReference type="InterPro" id="IPR010656">
    <property type="entry name" value="DctM"/>
</dbReference>
<organism evidence="4 5">
    <name type="scientific">Ruegeria marina</name>
    <dbReference type="NCBI Taxonomy" id="639004"/>
    <lineage>
        <taxon>Bacteria</taxon>
        <taxon>Pseudomonadati</taxon>
        <taxon>Pseudomonadota</taxon>
        <taxon>Alphaproteobacteria</taxon>
        <taxon>Rhodobacterales</taxon>
        <taxon>Roseobacteraceae</taxon>
        <taxon>Ruegeria</taxon>
    </lineage>
</organism>
<evidence type="ECO:0000313" key="4">
    <source>
        <dbReference type="EMBL" id="SDE55305.1"/>
    </source>
</evidence>
<dbReference type="InterPro" id="IPR011853">
    <property type="entry name" value="TRAP_DctM-Dct_fused"/>
</dbReference>
<dbReference type="EMBL" id="FMZV01000022">
    <property type="protein sequence ID" value="SDE55305.1"/>
    <property type="molecule type" value="Genomic_DNA"/>
</dbReference>
<dbReference type="PANTHER" id="PTHR43849:SF2">
    <property type="entry name" value="BLL3936 PROTEIN"/>
    <property type="match status" value="1"/>
</dbReference>
<feature type="transmembrane region" description="Helical" evidence="2">
    <location>
        <begin position="423"/>
        <end position="442"/>
    </location>
</feature>
<feature type="transmembrane region" description="Helical" evidence="2">
    <location>
        <begin position="192"/>
        <end position="215"/>
    </location>
</feature>
<feature type="transmembrane region" description="Helical" evidence="2">
    <location>
        <begin position="63"/>
        <end position="86"/>
    </location>
</feature>
<feature type="transmembrane region" description="Helical" evidence="2">
    <location>
        <begin position="265"/>
        <end position="289"/>
    </location>
</feature>
<gene>
    <name evidence="4" type="ORF">SAMN04488239_12258</name>
</gene>
<keyword evidence="5" id="KW-1185">Reference proteome</keyword>
<dbReference type="Pfam" id="PF06808">
    <property type="entry name" value="DctM"/>
    <property type="match status" value="2"/>
</dbReference>
<feature type="domain" description="TRAP C4-dicarboxylate transport system permease DctM subunit" evidence="3">
    <location>
        <begin position="489"/>
        <end position="680"/>
    </location>
</feature>
<dbReference type="AlphaFoldDB" id="A0A1G7DW90"/>
<evidence type="ECO:0000259" key="3">
    <source>
        <dbReference type="Pfam" id="PF06808"/>
    </source>
</evidence>
<evidence type="ECO:0000256" key="1">
    <source>
        <dbReference type="RuleBase" id="RU369079"/>
    </source>
</evidence>
<feature type="transmembrane region" description="Helical" evidence="2">
    <location>
        <begin position="745"/>
        <end position="775"/>
    </location>
</feature>
<feature type="domain" description="TRAP C4-dicarboxylate transport system permease DctM subunit" evidence="3">
    <location>
        <begin position="179"/>
        <end position="450"/>
    </location>
</feature>
<dbReference type="GO" id="GO:0022857">
    <property type="term" value="F:transmembrane transporter activity"/>
    <property type="evidence" value="ECO:0007669"/>
    <property type="project" value="UniProtKB-UniRule"/>
</dbReference>
<feature type="transmembrane region" description="Helical" evidence="2">
    <location>
        <begin position="167"/>
        <end position="185"/>
    </location>
</feature>
<reference evidence="5" key="1">
    <citation type="submission" date="2016-10" db="EMBL/GenBank/DDBJ databases">
        <authorList>
            <person name="Varghese N."/>
            <person name="Submissions S."/>
        </authorList>
    </citation>
    <scope>NUCLEOTIDE SEQUENCE [LARGE SCALE GENOMIC DNA]</scope>
    <source>
        <strain evidence="5">CGMCC 1.9108</strain>
    </source>
</reference>
<feature type="transmembrane region" description="Helical" evidence="2">
    <location>
        <begin position="622"/>
        <end position="645"/>
    </location>
</feature>
<evidence type="ECO:0000313" key="5">
    <source>
        <dbReference type="Proteomes" id="UP000199628"/>
    </source>
</evidence>
<keyword evidence="2" id="KW-0472">Membrane</keyword>
<dbReference type="PANTHER" id="PTHR43849">
    <property type="entry name" value="BLL3936 PROTEIN"/>
    <property type="match status" value="1"/>
</dbReference>
<feature type="transmembrane region" description="Helical" evidence="2">
    <location>
        <begin position="379"/>
        <end position="402"/>
    </location>
</feature>
<feature type="transmembrane region" description="Helical" evidence="2">
    <location>
        <begin position="707"/>
        <end position="725"/>
    </location>
</feature>
<keyword evidence="2" id="KW-0812">Transmembrane</keyword>
<feature type="transmembrane region" description="Helical" evidence="2">
    <location>
        <begin position="596"/>
        <end position="616"/>
    </location>
</feature>
<accession>A0A1G7DW90</accession>
<dbReference type="NCBIfam" id="TIGR02123">
    <property type="entry name" value="TRAP_fused"/>
    <property type="match status" value="1"/>
</dbReference>
<comment type="function">
    <text evidence="1">Part of the tripartite ATP-independent periplasmic (TRAP) transport system.</text>
</comment>
<keyword evidence="1" id="KW-0997">Cell inner membrane</keyword>
<sequence>MNGAPEPKIKHVRVVRGALFWLSLFIVTAGLLNATPGIPGLDEGLQNVTGLDWLKVRRFPTEWFYPFAFALMMVCVVLKHSAFKAWSGGSIGKRRLGLFLDVAMVAAAFTVSLTYVVEIESICLIDQFTGERARLIEEALRIEAEIATTMGLPPPSTVEDPSCVGNTGGWLVLIVGLTVLVFLAYNVRVWGLALVLVALTVALYTIVTVFVWYFHGPEDINKYLMTKLAGEPRMLSDGRPRVHDILVNNASGLLGQFMDIMLNTIFPYLVLGSLFGASAGGQSLIKLAFRWTRKLRGGPAHAAIVSSAMFGTISGGPIVNVLSTGVLTIPMMLKRGFSPIFAGGVEAAASSGGSIMPPVMGVAAFVLASLTVVPYSQVIIAAAIPAGAYFLCLFLSVVFQARKQKIQAIGELTEDMRLSRQDILNLVMIFGPILLILILLLTTKEGVGCGLLGGMLGAERTIVDGVCTVESLSWLQRAVQNSVGDAGSAGWWAVMLLIALLFVDPNVRSQPAKVVDALSDAGILVSTLYLMFLAVSVVDFCLQFTGLPNFISLDILGWLQTLDFGGGGSVWFQLIALLVTMFIAILLGMGMPAVPAYINVALLMGPVLAGLGIAKFTAHMFIFYFAVASAITPPIALAAFAAASITRANPMMTGFSAVKSGIVMFVIPFIFALYPEILLIEDAVIDPMGGDGGSVSYLPGYDGTMNWVALGWILIRVVIALYLLASALSGFDHRKLAGWEVGARLSLFVLILAFNPVLQLVSVAGALALIVWHVLSTRSSTRQAV</sequence>
<feature type="transmembrane region" description="Helical" evidence="2">
    <location>
        <begin position="528"/>
        <end position="551"/>
    </location>
</feature>
<dbReference type="STRING" id="639004.SAMN04488239_12258"/>
<dbReference type="GO" id="GO:0005886">
    <property type="term" value="C:plasma membrane"/>
    <property type="evidence" value="ECO:0007669"/>
    <property type="project" value="UniProtKB-SubCell"/>
</dbReference>
<feature type="transmembrane region" description="Helical" evidence="2">
    <location>
        <begin position="489"/>
        <end position="507"/>
    </location>
</feature>
<keyword evidence="1" id="KW-0813">Transport</keyword>
<keyword evidence="2" id="KW-1133">Transmembrane helix</keyword>
<dbReference type="OrthoDB" id="9759894at2"/>
<feature type="transmembrane region" description="Helical" evidence="2">
    <location>
        <begin position="98"/>
        <end position="117"/>
    </location>
</feature>
<feature type="transmembrane region" description="Helical" evidence="2">
    <location>
        <begin position="571"/>
        <end position="589"/>
    </location>
</feature>
<feature type="transmembrane region" description="Helical" evidence="2">
    <location>
        <begin position="657"/>
        <end position="674"/>
    </location>
</feature>
<name>A0A1G7DW90_9RHOB</name>
<dbReference type="Proteomes" id="UP000199628">
    <property type="component" value="Unassembled WGS sequence"/>
</dbReference>
<evidence type="ECO:0000256" key="2">
    <source>
        <dbReference type="SAM" id="Phobius"/>
    </source>
</evidence>
<keyword evidence="1" id="KW-1003">Cell membrane</keyword>
<comment type="subcellular location">
    <subcellularLocation>
        <location evidence="1">Cell inner membrane</location>
        <topology evidence="1">Multi-pass membrane protein</topology>
    </subcellularLocation>
</comment>